<dbReference type="Pfam" id="PF02827">
    <property type="entry name" value="PKI"/>
    <property type="match status" value="1"/>
</dbReference>
<evidence type="ECO:0000256" key="3">
    <source>
        <dbReference type="ARBA" id="ARBA00023013"/>
    </source>
</evidence>
<evidence type="ECO:0000313" key="5">
    <source>
        <dbReference type="EMBL" id="CAG9862776.1"/>
    </source>
</evidence>
<reference evidence="5" key="1">
    <citation type="submission" date="2022-01" db="EMBL/GenBank/DDBJ databases">
        <authorList>
            <person name="King R."/>
        </authorList>
    </citation>
    <scope>NUCLEOTIDE SEQUENCE</scope>
</reference>
<dbReference type="AlphaFoldDB" id="A0A9N9XR61"/>
<proteinExistence type="inferred from homology"/>
<organism evidence="5 6">
    <name type="scientific">Phyllotreta striolata</name>
    <name type="common">Striped flea beetle</name>
    <name type="synonym">Crioceris striolata</name>
    <dbReference type="NCBI Taxonomy" id="444603"/>
    <lineage>
        <taxon>Eukaryota</taxon>
        <taxon>Metazoa</taxon>
        <taxon>Ecdysozoa</taxon>
        <taxon>Arthropoda</taxon>
        <taxon>Hexapoda</taxon>
        <taxon>Insecta</taxon>
        <taxon>Pterygota</taxon>
        <taxon>Neoptera</taxon>
        <taxon>Endopterygota</taxon>
        <taxon>Coleoptera</taxon>
        <taxon>Polyphaga</taxon>
        <taxon>Cucujiformia</taxon>
        <taxon>Chrysomeloidea</taxon>
        <taxon>Chrysomelidae</taxon>
        <taxon>Galerucinae</taxon>
        <taxon>Alticini</taxon>
        <taxon>Phyllotreta</taxon>
    </lineage>
</organism>
<dbReference type="EMBL" id="OU900099">
    <property type="protein sequence ID" value="CAG9862776.1"/>
    <property type="molecule type" value="Genomic_DNA"/>
</dbReference>
<dbReference type="PANTHER" id="PTHR15416">
    <property type="entry name" value="CAMP-DEPENDENT PROTEIN KINASE INHIBITOR/PKI"/>
    <property type="match status" value="1"/>
</dbReference>
<dbReference type="InterPro" id="IPR004171">
    <property type="entry name" value="cAMP_dep_PKI"/>
</dbReference>
<evidence type="ECO:0000256" key="1">
    <source>
        <dbReference type="ARBA" id="ARBA00002844"/>
    </source>
</evidence>
<evidence type="ECO:0000313" key="6">
    <source>
        <dbReference type="Proteomes" id="UP001153712"/>
    </source>
</evidence>
<feature type="region of interest" description="Disordered" evidence="4">
    <location>
        <begin position="43"/>
        <end position="124"/>
    </location>
</feature>
<accession>A0A9N9XR61</accession>
<name>A0A9N9XR61_PHYSR</name>
<comment type="function">
    <text evidence="1">Extremely potent competitive inhibitor of cAMP-dependent protein kinase activity, this protein interacts with the catalytic subunit of the enzyme after the cAMP-induced dissociation of its regulatory chains.</text>
</comment>
<keyword evidence="3" id="KW-0649">Protein kinase inhibitor</keyword>
<evidence type="ECO:0000256" key="4">
    <source>
        <dbReference type="SAM" id="MobiDB-lite"/>
    </source>
</evidence>
<keyword evidence="6" id="KW-1185">Reference proteome</keyword>
<sequence>MKQVAEKSLLCFVPQVNSHIKRDRVKKFSRKSVLKMLAVMEASRSAAGNSSSTNPPPAATPEEAALQEKEFLSSGRTGRRNALPDILGQHAVVTNEDLSSRLEGLTTEDGASTDKRNLPGCSKS</sequence>
<gene>
    <name evidence="5" type="ORF">PHYEVI_LOCUS9082</name>
</gene>
<dbReference type="Proteomes" id="UP001153712">
    <property type="component" value="Chromosome 6"/>
</dbReference>
<protein>
    <submittedName>
        <fullName evidence="5">Uncharacterized protein</fullName>
    </submittedName>
</protein>
<evidence type="ECO:0000256" key="2">
    <source>
        <dbReference type="ARBA" id="ARBA00006393"/>
    </source>
</evidence>
<comment type="similarity">
    <text evidence="2">Belongs to the PKI family.</text>
</comment>
<dbReference type="GO" id="GO:0004862">
    <property type="term" value="F:cAMP-dependent protein kinase inhibitor activity"/>
    <property type="evidence" value="ECO:0007669"/>
    <property type="project" value="InterPro"/>
</dbReference>
<dbReference type="OrthoDB" id="6380180at2759"/>